<protein>
    <recommendedName>
        <fullName evidence="3">Guanylate kinase-like domain-containing protein</fullName>
    </recommendedName>
</protein>
<dbReference type="Pfam" id="PF00625">
    <property type="entry name" value="Guanylate_kin"/>
    <property type="match status" value="1"/>
</dbReference>
<feature type="compositionally biased region" description="Polar residues" evidence="2">
    <location>
        <begin position="544"/>
        <end position="556"/>
    </location>
</feature>
<dbReference type="InterPro" id="IPR001611">
    <property type="entry name" value="Leu-rich_rpt"/>
</dbReference>
<dbReference type="GO" id="GO:0005829">
    <property type="term" value="C:cytosol"/>
    <property type="evidence" value="ECO:0007669"/>
    <property type="project" value="TreeGrafter"/>
</dbReference>
<dbReference type="EMBL" id="JACDTQ010003834">
    <property type="protein sequence ID" value="KAF5912307.1"/>
    <property type="molecule type" value="Genomic_DNA"/>
</dbReference>
<proteinExistence type="predicted"/>
<dbReference type="PROSITE" id="PS51450">
    <property type="entry name" value="LRR"/>
    <property type="match status" value="3"/>
</dbReference>
<feature type="compositionally biased region" description="Polar residues" evidence="2">
    <location>
        <begin position="518"/>
        <end position="536"/>
    </location>
</feature>
<feature type="region of interest" description="Disordered" evidence="2">
    <location>
        <begin position="430"/>
        <end position="451"/>
    </location>
</feature>
<dbReference type="InterPro" id="IPR008144">
    <property type="entry name" value="Guanylate_kin-like_dom"/>
</dbReference>
<keyword evidence="1" id="KW-0808">Transferase</keyword>
<feature type="domain" description="Guanylate kinase-like" evidence="3">
    <location>
        <begin position="233"/>
        <end position="416"/>
    </location>
</feature>
<evidence type="ECO:0000256" key="2">
    <source>
        <dbReference type="SAM" id="MobiDB-lite"/>
    </source>
</evidence>
<comment type="caution">
    <text evidence="4">The sequence shown here is derived from an EMBL/GenBank/DDBJ whole genome shotgun (WGS) entry which is preliminary data.</text>
</comment>
<dbReference type="Proteomes" id="UP000551758">
    <property type="component" value="Unassembled WGS sequence"/>
</dbReference>
<keyword evidence="5" id="KW-1185">Reference proteome</keyword>
<dbReference type="InterPro" id="IPR008145">
    <property type="entry name" value="GK/Ca_channel_bsu"/>
</dbReference>
<feature type="compositionally biased region" description="Low complexity" evidence="2">
    <location>
        <begin position="571"/>
        <end position="583"/>
    </location>
</feature>
<evidence type="ECO:0000256" key="1">
    <source>
        <dbReference type="ARBA" id="ARBA00022679"/>
    </source>
</evidence>
<feature type="compositionally biased region" description="Basic and acidic residues" evidence="2">
    <location>
        <begin position="855"/>
        <end position="865"/>
    </location>
</feature>
<dbReference type="FunFam" id="3.80.10.10:FF:000191">
    <property type="entry name" value="Leucine rich repeats and guanylate kinase domain containing"/>
    <property type="match status" value="1"/>
</dbReference>
<evidence type="ECO:0000313" key="4">
    <source>
        <dbReference type="EMBL" id="KAF5912307.1"/>
    </source>
</evidence>
<feature type="compositionally biased region" description="Polar residues" evidence="2">
    <location>
        <begin position="783"/>
        <end position="796"/>
    </location>
</feature>
<feature type="compositionally biased region" description="Basic and acidic residues" evidence="2">
    <location>
        <begin position="797"/>
        <end position="806"/>
    </location>
</feature>
<dbReference type="SMART" id="SM00072">
    <property type="entry name" value="GuKc"/>
    <property type="match status" value="1"/>
</dbReference>
<feature type="compositionally biased region" description="Pro residues" evidence="2">
    <location>
        <begin position="938"/>
        <end position="948"/>
    </location>
</feature>
<feature type="compositionally biased region" description="Polar residues" evidence="2">
    <location>
        <begin position="690"/>
        <end position="699"/>
    </location>
</feature>
<dbReference type="SMART" id="SM00365">
    <property type="entry name" value="LRR_SD22"/>
    <property type="match status" value="4"/>
</dbReference>
<feature type="compositionally biased region" description="Polar residues" evidence="2">
    <location>
        <begin position="1015"/>
        <end position="1037"/>
    </location>
</feature>
<evidence type="ECO:0000259" key="3">
    <source>
        <dbReference type="PROSITE" id="PS50052"/>
    </source>
</evidence>
<sequence length="1548" mass="172702">MDQSRMLTVIVAAVTYDVTVGGVRGKAVVPLPSFVLTYSWYLGNEIEEISGLELCSSLTHLSLAKNKITTINGLGMLPIKILCLSNNQIEKITGLEDLKALQIVDLSHNQIRSLQGLENHDFLEVINLEDNKIAELGEIEYIENLPLLRVLNLLRNPIQEKSEYWFFVIFMLLRLTELDQKKIQVEEKVAAVNKYDPPPEVVAAQDHLTHVVNSVMQPQRIFDSTLPSLDAPYPMLILAGPQACGKRELAHRLCRQFNSYFRYGACHTTRPPYFGEGDRVDYHFISQEVFDEMLNMGKFILTFNYGNHNYGLSRDTVEGIARDGLASCIHMEIEGVRSLKCSSFEPRYILVVPMNKKKYEGYLRRKGLFSRVEIEFAVSRVDLYVKVNQKFPGYFDAVINADDLDVAYQTLSQLVREYLGLSEEAAKGLAPTAAGAPPSKKTPSGVPAHLVPSPRRLAKLQADGQITEHLSGMQIHAKISENQNLAPSQNQEVAQEGATHQKELSPNSQVNAEPLPQPSSSALCIPQQAQDLSPNQKEGDAQESDLSSKIITTNLPENEARTPEVKAGEVGQPSSSPSQGPPQHSDPPPAHSPQPDQDEESGEAKVTPSEPPQGPCPASLSPQRAQDEETESASLPPNSSHHDPLRDPPLPEGAKALGPSLGDSQQPLEVGASKEEVVRVSTPFPALPQHQDSTNTKQTQNKEDPMTLLPRSRLAPTRLPQPRVLAPLQSRRPTPKLLSPSREEALGTASHQTMTPSPRPLPAQEGDPSKLPPISPPHSKPPQNLSSHPDYSPQQVQEKKAREVKLPHISPPVQEHAPQPAPDPPQEEEAQVVRLPHIPTPFAKQQLPENTGAGHDSRPAKERQALKAGRSSSEKIPDLQVSPQNQEPVQQMGARKKKLPSQRETAKGPAPLKKAPPGSRQTALQPESQSRPTAPQVPDHPNPSPPQSPEGNQRRKVPTPEVPEPPHAEPLPEDPQLQEEKRENVHYSRKKTHTKPPSNDLVQKVALSKKGPSLKTENSGGLSQEITTTLSGDQPTQEGHPPHRRPLESEKASAESVVDGSAPGEHPRRGEQVHKRGRSQKNKTALDPPEQDGVAPTQQPVKETQAHKGTSQTRESSVQRDNASRQQTKEKHTQKHGGIRKFSHASCIIEGSRSKKNSEKGSLCSFWVLFSPTEIPNQQSICGNLLTGRRQVLYVRTSCKLAYAFIMPNHLVESVKRISGEKVQEALAPFSGIYDGIRFWFVFVFLFWWYKCLRLSTTGQCFVCGPRKVVEKIINSSLDNTVQTRWKYLANGMAFSENPFKNVDNLAKYYRDQEILSWTFAGSLITWTNWLGDYVTIRLKINILNHIADYCALICFEPFYWLHISLDLSGKTINDSETGWLSEDFCLKIKAYFPVDFNLDTLNKITLRYFIAGYYNIAYFVAEKSLRHYIVGITAALYREIELGLFTPQYKRLMSQKGEKGTLTQMLYFEDSSGLFHNALFLVSHQEDKLLREFCQRENIKTPELKFGKSPMKLSTSHSYDFLDSTDRNYFVELWAKLSAKKTPVDIS</sequence>
<accession>A0A7J7E9E0</accession>
<dbReference type="SUPFAM" id="SSF52540">
    <property type="entry name" value="P-loop containing nucleoside triphosphate hydrolases"/>
    <property type="match status" value="1"/>
</dbReference>
<dbReference type="PANTHER" id="PTHR23117:SF18">
    <property type="entry name" value="LEUCINE-RICH REPEAT AND GUANYLATE KINASE DOMAIN-CONTAINING PROTEIN"/>
    <property type="match status" value="1"/>
</dbReference>
<dbReference type="GO" id="GO:0004385">
    <property type="term" value="F:GMP kinase activity"/>
    <property type="evidence" value="ECO:0007669"/>
    <property type="project" value="TreeGrafter"/>
</dbReference>
<dbReference type="FunFam" id="3.40.50.300:FF:000828">
    <property type="entry name" value="leucine-rich repeat and guanylate kinase domain-containing protein-like"/>
    <property type="match status" value="1"/>
</dbReference>
<feature type="compositionally biased region" description="Pro residues" evidence="2">
    <location>
        <begin position="770"/>
        <end position="780"/>
    </location>
</feature>
<feature type="compositionally biased region" description="Basic and acidic residues" evidence="2">
    <location>
        <begin position="558"/>
        <end position="567"/>
    </location>
</feature>
<feature type="compositionally biased region" description="Pro residues" evidence="2">
    <location>
        <begin position="960"/>
        <end position="969"/>
    </location>
</feature>
<feature type="region of interest" description="Disordered" evidence="2">
    <location>
        <begin position="486"/>
        <end position="1140"/>
    </location>
</feature>
<dbReference type="InterPro" id="IPR027417">
    <property type="entry name" value="P-loop_NTPase"/>
</dbReference>
<gene>
    <name evidence="4" type="ORF">HPG69_019374</name>
</gene>
<organism evidence="4 5">
    <name type="scientific">Diceros bicornis minor</name>
    <name type="common">South-central black rhinoceros</name>
    <dbReference type="NCBI Taxonomy" id="77932"/>
    <lineage>
        <taxon>Eukaryota</taxon>
        <taxon>Metazoa</taxon>
        <taxon>Chordata</taxon>
        <taxon>Craniata</taxon>
        <taxon>Vertebrata</taxon>
        <taxon>Euteleostomi</taxon>
        <taxon>Mammalia</taxon>
        <taxon>Eutheria</taxon>
        <taxon>Laurasiatheria</taxon>
        <taxon>Perissodactyla</taxon>
        <taxon>Rhinocerotidae</taxon>
        <taxon>Diceros</taxon>
    </lineage>
</organism>
<feature type="compositionally biased region" description="Basic and acidic residues" evidence="2">
    <location>
        <begin position="1065"/>
        <end position="1074"/>
    </location>
</feature>
<dbReference type="InterPro" id="IPR032675">
    <property type="entry name" value="LRR_dom_sf"/>
</dbReference>
<dbReference type="Gene3D" id="3.40.50.300">
    <property type="entry name" value="P-loop containing nucleotide triphosphate hydrolases"/>
    <property type="match status" value="1"/>
</dbReference>
<dbReference type="SUPFAM" id="SSF52058">
    <property type="entry name" value="L domain-like"/>
    <property type="match status" value="1"/>
</dbReference>
<evidence type="ECO:0000313" key="5">
    <source>
        <dbReference type="Proteomes" id="UP000551758"/>
    </source>
</evidence>
<dbReference type="PROSITE" id="PS50052">
    <property type="entry name" value="GUANYLATE_KINASE_2"/>
    <property type="match status" value="1"/>
</dbReference>
<feature type="compositionally biased region" description="Polar residues" evidence="2">
    <location>
        <begin position="919"/>
        <end position="933"/>
    </location>
</feature>
<dbReference type="CDD" id="cd00071">
    <property type="entry name" value="GMPK"/>
    <property type="match status" value="1"/>
</dbReference>
<dbReference type="PANTHER" id="PTHR23117">
    <property type="entry name" value="GUANYLATE KINASE-RELATED"/>
    <property type="match status" value="1"/>
</dbReference>
<name>A0A7J7E9E0_DICBM</name>
<dbReference type="Pfam" id="PF14580">
    <property type="entry name" value="LRR_9"/>
    <property type="match status" value="1"/>
</dbReference>
<dbReference type="Gene3D" id="3.80.10.10">
    <property type="entry name" value="Ribonuclease Inhibitor"/>
    <property type="match status" value="1"/>
</dbReference>
<feature type="compositionally biased region" description="Polar residues" evidence="2">
    <location>
        <begin position="1096"/>
        <end position="1126"/>
    </location>
</feature>
<reference evidence="4 5" key="1">
    <citation type="journal article" date="2020" name="Mol. Biol. Evol.">
        <title>Interspecific Gene Flow and the Evolution of Specialization in Black and White Rhinoceros.</title>
        <authorList>
            <person name="Moodley Y."/>
            <person name="Westbury M.V."/>
            <person name="Russo I.M."/>
            <person name="Gopalakrishnan S."/>
            <person name="Rakotoarivelo A."/>
            <person name="Olsen R.A."/>
            <person name="Prost S."/>
            <person name="Tunstall T."/>
            <person name="Ryder O.A."/>
            <person name="Dalen L."/>
            <person name="Bruford M.W."/>
        </authorList>
    </citation>
    <scope>NUCLEOTIDE SEQUENCE [LARGE SCALE GENOMIC DNA]</scope>
    <source>
        <strain evidence="4">SBR-YM</strain>
        <tissue evidence="4">Skin</tissue>
    </source>
</reference>
<feature type="compositionally biased region" description="Low complexity" evidence="2">
    <location>
        <begin position="907"/>
        <end position="918"/>
    </location>
</feature>